<evidence type="ECO:0000313" key="1">
    <source>
        <dbReference type="EMBL" id="CAG8601295.1"/>
    </source>
</evidence>
<organism evidence="1 2">
    <name type="scientific">Acaulospora colombiana</name>
    <dbReference type="NCBI Taxonomy" id="27376"/>
    <lineage>
        <taxon>Eukaryota</taxon>
        <taxon>Fungi</taxon>
        <taxon>Fungi incertae sedis</taxon>
        <taxon>Mucoromycota</taxon>
        <taxon>Glomeromycotina</taxon>
        <taxon>Glomeromycetes</taxon>
        <taxon>Diversisporales</taxon>
        <taxon>Acaulosporaceae</taxon>
        <taxon>Acaulospora</taxon>
    </lineage>
</organism>
<feature type="non-terminal residue" evidence="1">
    <location>
        <position position="87"/>
    </location>
</feature>
<keyword evidence="2" id="KW-1185">Reference proteome</keyword>
<proteinExistence type="predicted"/>
<name>A0ACA9MQS8_9GLOM</name>
<protein>
    <submittedName>
        <fullName evidence="1">11294_t:CDS:1</fullName>
    </submittedName>
</protein>
<accession>A0ACA9MQS8</accession>
<reference evidence="1" key="1">
    <citation type="submission" date="2021-06" db="EMBL/GenBank/DDBJ databases">
        <authorList>
            <person name="Kallberg Y."/>
            <person name="Tangrot J."/>
            <person name="Rosling A."/>
        </authorList>
    </citation>
    <scope>NUCLEOTIDE SEQUENCE</scope>
    <source>
        <strain evidence="1">CL356</strain>
    </source>
</reference>
<evidence type="ECO:0000313" key="2">
    <source>
        <dbReference type="Proteomes" id="UP000789525"/>
    </source>
</evidence>
<gene>
    <name evidence="1" type="ORF">ACOLOM_LOCUS6689</name>
</gene>
<comment type="caution">
    <text evidence="1">The sequence shown here is derived from an EMBL/GenBank/DDBJ whole genome shotgun (WGS) entry which is preliminary data.</text>
</comment>
<dbReference type="Proteomes" id="UP000789525">
    <property type="component" value="Unassembled WGS sequence"/>
</dbReference>
<dbReference type="EMBL" id="CAJVPT010014063">
    <property type="protein sequence ID" value="CAG8601295.1"/>
    <property type="molecule type" value="Genomic_DNA"/>
</dbReference>
<sequence length="87" mass="9949">MRADFSCLVDEISIFNSEIKPPGFTSLQQQKDQLKSNIQHFAALEERISKIAGLKLSDFSKWHNYSSITNALYARLTKQSTNKRDAQ</sequence>